<keyword evidence="4" id="KW-1185">Reference proteome</keyword>
<dbReference type="AlphaFoldDB" id="A0A926D3A2"/>
<dbReference type="Proteomes" id="UP000623172">
    <property type="component" value="Unassembled WGS sequence"/>
</dbReference>
<comment type="caution">
    <text evidence="3">The sequence shown here is derived from an EMBL/GenBank/DDBJ whole genome shotgun (WGS) entry which is preliminary data.</text>
</comment>
<evidence type="ECO:0000313" key="4">
    <source>
        <dbReference type="Proteomes" id="UP000623172"/>
    </source>
</evidence>
<name>A0A926D3A2_9FIRM</name>
<evidence type="ECO:0000259" key="2">
    <source>
        <dbReference type="Pfam" id="PF22746"/>
    </source>
</evidence>
<protein>
    <recommendedName>
        <fullName evidence="2">YvlB/LiaX N-terminal domain-containing protein</fullName>
    </recommendedName>
</protein>
<feature type="compositionally biased region" description="Basic and acidic residues" evidence="1">
    <location>
        <begin position="34"/>
        <end position="51"/>
    </location>
</feature>
<reference evidence="3" key="1">
    <citation type="submission" date="2020-08" db="EMBL/GenBank/DDBJ databases">
        <title>Genome public.</title>
        <authorList>
            <person name="Liu C."/>
            <person name="Sun Q."/>
        </authorList>
    </citation>
    <scope>NUCLEOTIDE SEQUENCE</scope>
    <source>
        <strain evidence="3">NSJ-53</strain>
    </source>
</reference>
<organism evidence="3 4">
    <name type="scientific">Gehongia tenuis</name>
    <dbReference type="NCBI Taxonomy" id="2763655"/>
    <lineage>
        <taxon>Bacteria</taxon>
        <taxon>Bacillati</taxon>
        <taxon>Bacillota</taxon>
        <taxon>Clostridia</taxon>
        <taxon>Christensenellales</taxon>
        <taxon>Christensenellaceae</taxon>
        <taxon>Gehongia</taxon>
    </lineage>
</organism>
<sequence>MISDEKQKVLDMLEQGSITAEEAARLLDALEAGAKQERSQRSEQMHSDAKRMQGKKLRVEVNGFVEGDKRINVNVSVPLVLARYADNIIANCVPKDVNRELSTNGIDLSQLKIGELVDTFESLEEDIVNADIDQEDTKLKVRVYVD</sequence>
<feature type="region of interest" description="Disordered" evidence="1">
    <location>
        <begin position="32"/>
        <end position="52"/>
    </location>
</feature>
<evidence type="ECO:0000313" key="3">
    <source>
        <dbReference type="EMBL" id="MBC8530456.1"/>
    </source>
</evidence>
<dbReference type="InterPro" id="IPR053959">
    <property type="entry name" value="YvlB/LiaX_N"/>
</dbReference>
<dbReference type="Pfam" id="PF22746">
    <property type="entry name" value="SHOCT-like_DUF2089-C"/>
    <property type="match status" value="1"/>
</dbReference>
<gene>
    <name evidence="3" type="ORF">H8696_01170</name>
</gene>
<accession>A0A926D3A2</accession>
<proteinExistence type="predicted"/>
<evidence type="ECO:0000256" key="1">
    <source>
        <dbReference type="SAM" id="MobiDB-lite"/>
    </source>
</evidence>
<dbReference type="EMBL" id="JACRSR010000001">
    <property type="protein sequence ID" value="MBC8530456.1"/>
    <property type="molecule type" value="Genomic_DNA"/>
</dbReference>
<feature type="domain" description="YvlB/LiaX N-terminal" evidence="2">
    <location>
        <begin position="4"/>
        <end position="33"/>
    </location>
</feature>
<dbReference type="RefSeq" id="WP_249314404.1">
    <property type="nucleotide sequence ID" value="NZ_JACRSR010000001.1"/>
</dbReference>